<dbReference type="RefSeq" id="WP_072936804.1">
    <property type="nucleotide sequence ID" value="NZ_CYRX01000029.1"/>
</dbReference>
<dbReference type="Gene3D" id="3.40.30.10">
    <property type="entry name" value="Glutaredoxin"/>
    <property type="match status" value="1"/>
</dbReference>
<dbReference type="EMBL" id="CYRX01000029">
    <property type="protein sequence ID" value="CUH60734.1"/>
    <property type="molecule type" value="Genomic_DNA"/>
</dbReference>
<accession>A0A0P1FKN8</accession>
<evidence type="ECO:0000313" key="4">
    <source>
        <dbReference type="EMBL" id="CUH60734.1"/>
    </source>
</evidence>
<sequence length="200" mass="22481">MTRTIEFWYEFASTYSYPAAMRADRAAAEHGVQVVWRPFLLGVIFRYMGWTTSPFNEHPAKGAYMWRDMERICAKQGLDFGRPSPFPQNGLNAARVAMALPNDARGAFSRAVYEGQFAQGRDISDPQFLMDALAQIGQDASAVWDTAMSDANKTALRDQTAQAQTLGIFGAPTWRTHDGELFWGNDRLQDALEWMDTVPV</sequence>
<dbReference type="Proteomes" id="UP000051298">
    <property type="component" value="Unassembled WGS sequence"/>
</dbReference>
<dbReference type="PIRSF" id="PIRSF006386">
    <property type="entry name" value="HCCAis_GSTk"/>
    <property type="match status" value="1"/>
</dbReference>
<feature type="domain" description="DSBA-like thioredoxin" evidence="3">
    <location>
        <begin position="4"/>
        <end position="190"/>
    </location>
</feature>
<dbReference type="InterPro" id="IPR014440">
    <property type="entry name" value="HCCAis_GSTk"/>
</dbReference>
<dbReference type="Pfam" id="PF01323">
    <property type="entry name" value="DSBA"/>
    <property type="match status" value="1"/>
</dbReference>
<proteinExistence type="inferred from homology"/>
<dbReference type="GO" id="GO:1901170">
    <property type="term" value="P:naphthalene catabolic process"/>
    <property type="evidence" value="ECO:0007669"/>
    <property type="project" value="InterPro"/>
</dbReference>
<dbReference type="GO" id="GO:0018845">
    <property type="term" value="F:2-hydroxychromene-2-carboxylate isomerase activity"/>
    <property type="evidence" value="ECO:0007669"/>
    <property type="project" value="UniProtKB-UniRule"/>
</dbReference>
<dbReference type="PANTHER" id="PTHR42943">
    <property type="entry name" value="GLUTATHIONE S-TRANSFERASE KAPPA"/>
    <property type="match status" value="1"/>
</dbReference>
<dbReference type="PANTHER" id="PTHR42943:SF2">
    <property type="entry name" value="GLUTATHIONE S-TRANSFERASE KAPPA 1"/>
    <property type="match status" value="1"/>
</dbReference>
<gene>
    <name evidence="4" type="primary">doxJ</name>
    <name evidence="4" type="ORF">THS5294_02030</name>
</gene>
<comment type="catalytic activity">
    <reaction evidence="1">
        <text>2-hydroxychromene-2-carboxylate = (3E)-4-(2-hydroxyphenyl)-2-oxobut-3-enoate</text>
        <dbReference type="Rhea" id="RHEA:27401"/>
        <dbReference type="ChEBI" id="CHEBI:59350"/>
        <dbReference type="ChEBI" id="CHEBI:59353"/>
        <dbReference type="EC" id="5.99.1.4"/>
    </reaction>
</comment>
<dbReference type="GO" id="GO:0004602">
    <property type="term" value="F:glutathione peroxidase activity"/>
    <property type="evidence" value="ECO:0007669"/>
    <property type="project" value="TreeGrafter"/>
</dbReference>
<organism evidence="4 5">
    <name type="scientific">Thalassobacter stenotrophicus</name>
    <dbReference type="NCBI Taxonomy" id="266809"/>
    <lineage>
        <taxon>Bacteria</taxon>
        <taxon>Pseudomonadati</taxon>
        <taxon>Pseudomonadota</taxon>
        <taxon>Alphaproteobacteria</taxon>
        <taxon>Rhodobacterales</taxon>
        <taxon>Roseobacteraceae</taxon>
        <taxon>Thalassobacter</taxon>
    </lineage>
</organism>
<name>A0A0P1FKN8_9RHOB</name>
<evidence type="ECO:0000259" key="3">
    <source>
        <dbReference type="Pfam" id="PF01323"/>
    </source>
</evidence>
<evidence type="ECO:0000256" key="2">
    <source>
        <dbReference type="PIRSR" id="PIRSR006386-1"/>
    </source>
</evidence>
<dbReference type="InterPro" id="IPR044087">
    <property type="entry name" value="NahD-like"/>
</dbReference>
<comment type="similarity">
    <text evidence="1">Belongs to the GST superfamily. NadH family.</text>
</comment>
<dbReference type="InterPro" id="IPR036249">
    <property type="entry name" value="Thioredoxin-like_sf"/>
</dbReference>
<protein>
    <recommendedName>
        <fullName evidence="1">2-hydroxychromene-2-carboxylate isomerase</fullName>
        <ecNumber evidence="1">5.99.1.4</ecNumber>
    </recommendedName>
</protein>
<dbReference type="AlphaFoldDB" id="A0A0P1FKN8"/>
<reference evidence="4 5" key="1">
    <citation type="submission" date="2015-09" db="EMBL/GenBank/DDBJ databases">
        <authorList>
            <consortium name="Swine Surveillance"/>
        </authorList>
    </citation>
    <scope>NUCLEOTIDE SEQUENCE [LARGE SCALE GENOMIC DNA]</scope>
    <source>
        <strain evidence="4 5">CECT 5294</strain>
    </source>
</reference>
<evidence type="ECO:0000256" key="1">
    <source>
        <dbReference type="PIRNR" id="PIRNR006386"/>
    </source>
</evidence>
<dbReference type="SUPFAM" id="SSF52833">
    <property type="entry name" value="Thioredoxin-like"/>
    <property type="match status" value="1"/>
</dbReference>
<dbReference type="GO" id="GO:0006749">
    <property type="term" value="P:glutathione metabolic process"/>
    <property type="evidence" value="ECO:0007669"/>
    <property type="project" value="TreeGrafter"/>
</dbReference>
<feature type="active site" description="Nucleophile" evidence="2">
    <location>
        <position position="13"/>
    </location>
</feature>
<dbReference type="InterPro" id="IPR001853">
    <property type="entry name" value="DSBA-like_thioredoxin_dom"/>
</dbReference>
<keyword evidence="1 4" id="KW-0413">Isomerase</keyword>
<dbReference type="InterPro" id="IPR051924">
    <property type="entry name" value="GST_Kappa/NadH"/>
</dbReference>
<dbReference type="CDD" id="cd03022">
    <property type="entry name" value="DsbA_HCCA_Iso"/>
    <property type="match status" value="1"/>
</dbReference>
<dbReference type="STRING" id="266809.PM03_12865"/>
<dbReference type="GO" id="GO:0004364">
    <property type="term" value="F:glutathione transferase activity"/>
    <property type="evidence" value="ECO:0007669"/>
    <property type="project" value="TreeGrafter"/>
</dbReference>
<evidence type="ECO:0000313" key="5">
    <source>
        <dbReference type="Proteomes" id="UP000051298"/>
    </source>
</evidence>
<dbReference type="EC" id="5.99.1.4" evidence="1"/>
<dbReference type="eggNOG" id="COG3917">
    <property type="taxonomic scope" value="Bacteria"/>
</dbReference>